<dbReference type="RefSeq" id="WP_220230508.1">
    <property type="nucleotide sequence ID" value="NZ_JAICBX010000004.1"/>
</dbReference>
<reference evidence="2" key="1">
    <citation type="submission" date="2021-08" db="EMBL/GenBank/DDBJ databases">
        <title>Hoeflea bacterium WL0058 sp. nov., isolated from the sediment.</title>
        <authorList>
            <person name="Wang L."/>
            <person name="Zhang D."/>
        </authorList>
    </citation>
    <scope>NUCLEOTIDE SEQUENCE</scope>
    <source>
        <strain evidence="2">WL0058</strain>
    </source>
</reference>
<dbReference type="InterPro" id="IPR007296">
    <property type="entry name" value="DUF403"/>
</dbReference>
<evidence type="ECO:0000313" key="3">
    <source>
        <dbReference type="Proteomes" id="UP001196509"/>
    </source>
</evidence>
<proteinExistence type="predicted"/>
<dbReference type="InterPro" id="IPR051680">
    <property type="entry name" value="ATP-dep_Glu-Cys_Ligase-2"/>
</dbReference>
<gene>
    <name evidence="2" type="ORF">K1W69_21610</name>
</gene>
<dbReference type="AlphaFoldDB" id="A0AAE2ZPE1"/>
<organism evidence="2 3">
    <name type="scientific">Flavimaribacter sediminis</name>
    <dbReference type="NCBI Taxonomy" id="2865987"/>
    <lineage>
        <taxon>Bacteria</taxon>
        <taxon>Pseudomonadati</taxon>
        <taxon>Pseudomonadota</taxon>
        <taxon>Alphaproteobacteria</taxon>
        <taxon>Hyphomicrobiales</taxon>
        <taxon>Rhizobiaceae</taxon>
        <taxon>Flavimaribacter</taxon>
    </lineage>
</organism>
<protein>
    <submittedName>
        <fullName evidence="2">Alpha-E domain-containing protein</fullName>
    </submittedName>
</protein>
<evidence type="ECO:0000313" key="2">
    <source>
        <dbReference type="EMBL" id="MBW8639806.1"/>
    </source>
</evidence>
<dbReference type="Proteomes" id="UP001196509">
    <property type="component" value="Unassembled WGS sequence"/>
</dbReference>
<accession>A0AAE2ZPE1</accession>
<feature type="domain" description="DUF403" evidence="1">
    <location>
        <begin position="1"/>
        <end position="305"/>
    </location>
</feature>
<comment type="caution">
    <text evidence="2">The sequence shown here is derived from an EMBL/GenBank/DDBJ whole genome shotgun (WGS) entry which is preliminary data.</text>
</comment>
<dbReference type="Pfam" id="PF04168">
    <property type="entry name" value="Alpha-E"/>
    <property type="match status" value="1"/>
</dbReference>
<dbReference type="PANTHER" id="PTHR34595:SF7">
    <property type="entry name" value="SLL1039 PROTEIN"/>
    <property type="match status" value="1"/>
</dbReference>
<dbReference type="PANTHER" id="PTHR34595">
    <property type="entry name" value="BLR5612 PROTEIN"/>
    <property type="match status" value="1"/>
</dbReference>
<dbReference type="EMBL" id="JAICBX010000004">
    <property type="protein sequence ID" value="MBW8639806.1"/>
    <property type="molecule type" value="Genomic_DNA"/>
</dbReference>
<keyword evidence="3" id="KW-1185">Reference proteome</keyword>
<sequence>MLSRAAENLFWLGRYMERAESTARIISMGQRMAMLPGTPGRSEWTSVMQTTGAEMPEDEMASELDVVKRLILDPEGPSSIQACLLRARDSGRAVRTGLTQEMWESLNEDWRYLESLDELTARSQLSKVLEWVRKKSAYFRGAVDTAMLRNEGYYFLRLGSSIERADMTLRLLNVKYFLLLPETEVVGGGRDHHQWMSVLHAVSGLRSYHYHYGSDYAPWNIADFLLLNKIFPRSLAFCYSQIDLCLSHMETDHGGSHKCQKTARQELERLNRIDISGIFNDGLHEFINEEIARTSRISQEVSDAYHF</sequence>
<evidence type="ECO:0000259" key="1">
    <source>
        <dbReference type="Pfam" id="PF04168"/>
    </source>
</evidence>
<name>A0AAE2ZPE1_9HYPH</name>